<gene>
    <name evidence="1" type="ORF">I9080_003122</name>
</gene>
<dbReference type="Gene3D" id="3.30.2220.30">
    <property type="match status" value="1"/>
</dbReference>
<protein>
    <submittedName>
        <fullName evidence="1">XkdN-like protein</fullName>
    </submittedName>
</protein>
<name>A0A8H9UY93_CLOPF</name>
<reference evidence="1" key="2">
    <citation type="submission" date="2020-07" db="EMBL/GenBank/DDBJ databases">
        <authorList>
            <consortium name="NCBI Pathogen Detection Project"/>
        </authorList>
    </citation>
    <scope>NUCLEOTIDE SEQUENCE</scope>
    <source>
        <strain evidence="1">C8</strain>
    </source>
</reference>
<dbReference type="InterPro" id="IPR038559">
    <property type="entry name" value="XkdN-like_sf"/>
</dbReference>
<comment type="caution">
    <text evidence="1">The sequence shown here is derived from an EMBL/GenBank/DDBJ whole genome shotgun (WGS) entry which is preliminary data.</text>
</comment>
<accession>A0A8H9UY93</accession>
<dbReference type="Pfam" id="PF08890">
    <property type="entry name" value="Phage_TAC_5"/>
    <property type="match status" value="1"/>
</dbReference>
<organism evidence="1">
    <name type="scientific">Clostridium perfringens</name>
    <dbReference type="NCBI Taxonomy" id="1502"/>
    <lineage>
        <taxon>Bacteria</taxon>
        <taxon>Bacillati</taxon>
        <taxon>Bacillota</taxon>
        <taxon>Clostridia</taxon>
        <taxon>Eubacteriales</taxon>
        <taxon>Clostridiaceae</taxon>
        <taxon>Clostridium</taxon>
    </lineage>
</organism>
<dbReference type="EMBL" id="DACTCB010000028">
    <property type="protein sequence ID" value="HAT4309272.1"/>
    <property type="molecule type" value="Genomic_DNA"/>
</dbReference>
<reference evidence="1" key="1">
    <citation type="journal article" date="2018" name="Genome Biol.">
        <title>SKESA: strategic k-mer extension for scrupulous assemblies.</title>
        <authorList>
            <person name="Souvorov A."/>
            <person name="Agarwala R."/>
            <person name="Lipman D.J."/>
        </authorList>
    </citation>
    <scope>NUCLEOTIDE SEQUENCE</scope>
    <source>
        <strain evidence="1">C8</strain>
    </source>
</reference>
<dbReference type="AlphaFoldDB" id="A0A8H9UY93"/>
<sequence length="135" mass="15203">MSKLTDFLLNNTVENLTEEVIVSDRFKVDGEILKFKIKAVNPDEFSDLQKQCTKVGKKGKVNFDSKMFNEQLIINYTVDPNFKDAEVVKKAGCMTPEQLVNKVLLAGEVATLVEEISALSGFDKDLEELREEAKN</sequence>
<evidence type="ECO:0000313" key="1">
    <source>
        <dbReference type="EMBL" id="HAT4309272.1"/>
    </source>
</evidence>
<proteinExistence type="predicted"/>
<dbReference type="InterPro" id="IPR014986">
    <property type="entry name" value="XkdN-like"/>
</dbReference>
<dbReference type="Proteomes" id="UP000859547">
    <property type="component" value="Unassembled WGS sequence"/>
</dbReference>
<dbReference type="RefSeq" id="WP_338854786.1">
    <property type="nucleotide sequence ID" value="NZ_CP148720.1"/>
</dbReference>